<feature type="transmembrane region" description="Helical" evidence="1">
    <location>
        <begin position="110"/>
        <end position="132"/>
    </location>
</feature>
<keyword evidence="3" id="KW-1185">Reference proteome</keyword>
<name>A0AAD8NS32_TARER</name>
<protein>
    <submittedName>
        <fullName evidence="2">Uncharacterized protein</fullName>
    </submittedName>
</protein>
<keyword evidence="1" id="KW-0472">Membrane</keyword>
<evidence type="ECO:0000313" key="3">
    <source>
        <dbReference type="Proteomes" id="UP001229421"/>
    </source>
</evidence>
<keyword evidence="1" id="KW-0812">Transmembrane</keyword>
<feature type="transmembrane region" description="Helical" evidence="1">
    <location>
        <begin position="60"/>
        <end position="78"/>
    </location>
</feature>
<feature type="transmembrane region" description="Helical" evidence="1">
    <location>
        <begin position="83"/>
        <end position="104"/>
    </location>
</feature>
<dbReference type="EMBL" id="JAUHHV010000007">
    <property type="protein sequence ID" value="KAK1419239.1"/>
    <property type="molecule type" value="Genomic_DNA"/>
</dbReference>
<proteinExistence type="predicted"/>
<evidence type="ECO:0000256" key="1">
    <source>
        <dbReference type="SAM" id="Phobius"/>
    </source>
</evidence>
<gene>
    <name evidence="2" type="ORF">QVD17_28402</name>
</gene>
<sequence length="140" mass="16742">MFQNSFSNTFSCLLIPDFLISRNIHQLKSAYLFPLDFLNFLNPFHQHFNFHNTQTQTSPISLFCIYIHLLLYISHLYIHIHTYIYTGFFYLSLRDLFFLVFSLYTHTHTLFFHLCKTLLLDLGPFLCLRFVLGFRMVPGD</sequence>
<keyword evidence="1" id="KW-1133">Transmembrane helix</keyword>
<dbReference type="AlphaFoldDB" id="A0AAD8NS32"/>
<accession>A0AAD8NS32</accession>
<evidence type="ECO:0000313" key="2">
    <source>
        <dbReference type="EMBL" id="KAK1419239.1"/>
    </source>
</evidence>
<reference evidence="2" key="1">
    <citation type="journal article" date="2023" name="bioRxiv">
        <title>Improved chromosome-level genome assembly for marigold (Tagetes erecta).</title>
        <authorList>
            <person name="Jiang F."/>
            <person name="Yuan L."/>
            <person name="Wang S."/>
            <person name="Wang H."/>
            <person name="Xu D."/>
            <person name="Wang A."/>
            <person name="Fan W."/>
        </authorList>
    </citation>
    <scope>NUCLEOTIDE SEQUENCE</scope>
    <source>
        <strain evidence="2">WSJ</strain>
        <tissue evidence="2">Leaf</tissue>
    </source>
</reference>
<comment type="caution">
    <text evidence="2">The sequence shown here is derived from an EMBL/GenBank/DDBJ whole genome shotgun (WGS) entry which is preliminary data.</text>
</comment>
<dbReference type="Proteomes" id="UP001229421">
    <property type="component" value="Unassembled WGS sequence"/>
</dbReference>
<organism evidence="2 3">
    <name type="scientific">Tagetes erecta</name>
    <name type="common">African marigold</name>
    <dbReference type="NCBI Taxonomy" id="13708"/>
    <lineage>
        <taxon>Eukaryota</taxon>
        <taxon>Viridiplantae</taxon>
        <taxon>Streptophyta</taxon>
        <taxon>Embryophyta</taxon>
        <taxon>Tracheophyta</taxon>
        <taxon>Spermatophyta</taxon>
        <taxon>Magnoliopsida</taxon>
        <taxon>eudicotyledons</taxon>
        <taxon>Gunneridae</taxon>
        <taxon>Pentapetalae</taxon>
        <taxon>asterids</taxon>
        <taxon>campanulids</taxon>
        <taxon>Asterales</taxon>
        <taxon>Asteraceae</taxon>
        <taxon>Asteroideae</taxon>
        <taxon>Heliantheae alliance</taxon>
        <taxon>Tageteae</taxon>
        <taxon>Tagetes</taxon>
    </lineage>
</organism>